<evidence type="ECO:0000256" key="2">
    <source>
        <dbReference type="ARBA" id="ARBA00022490"/>
    </source>
</evidence>
<dbReference type="EMBL" id="CAJFDI010000004">
    <property type="protein sequence ID" value="CAD5225774.1"/>
    <property type="molecule type" value="Genomic_DNA"/>
</dbReference>
<dbReference type="AlphaFoldDB" id="A0A1I7RI99"/>
<dbReference type="InterPro" id="IPR048491">
    <property type="entry name" value="XMAP215_CLASP_TOG"/>
</dbReference>
<evidence type="ECO:0000313" key="9">
    <source>
        <dbReference type="Proteomes" id="UP000659654"/>
    </source>
</evidence>
<dbReference type="SMART" id="SM01349">
    <property type="entry name" value="TOG"/>
    <property type="match status" value="2"/>
</dbReference>
<dbReference type="Proteomes" id="UP000659654">
    <property type="component" value="Unassembled WGS sequence"/>
</dbReference>
<evidence type="ECO:0000259" key="5">
    <source>
        <dbReference type="SMART" id="SM01349"/>
    </source>
</evidence>
<dbReference type="SUPFAM" id="SSF48371">
    <property type="entry name" value="ARM repeat"/>
    <property type="match status" value="1"/>
</dbReference>
<dbReference type="PANTHER" id="PTHR12609">
    <property type="entry name" value="MICROTUBULE ASSOCIATED PROTEIN XMAP215"/>
    <property type="match status" value="1"/>
</dbReference>
<evidence type="ECO:0000256" key="4">
    <source>
        <dbReference type="SAM" id="MobiDB-lite"/>
    </source>
</evidence>
<protein>
    <submittedName>
        <fullName evidence="6">(pine wood nematode) hypothetical protein</fullName>
    </submittedName>
</protein>
<evidence type="ECO:0000256" key="1">
    <source>
        <dbReference type="ARBA" id="ARBA00004245"/>
    </source>
</evidence>
<reference evidence="10" key="1">
    <citation type="submission" date="2016-11" db="UniProtKB">
        <authorList>
            <consortium name="WormBaseParasite"/>
        </authorList>
    </citation>
    <scope>IDENTIFICATION</scope>
</reference>
<proteinExistence type="predicted"/>
<dbReference type="eggNOG" id="KOG1820">
    <property type="taxonomic scope" value="Eukaryota"/>
</dbReference>
<dbReference type="OrthoDB" id="205662at2759"/>
<dbReference type="InterPro" id="IPR045110">
    <property type="entry name" value="XMAP215"/>
</dbReference>
<feature type="region of interest" description="Disordered" evidence="4">
    <location>
        <begin position="527"/>
        <end position="575"/>
    </location>
</feature>
<gene>
    <name evidence="6" type="ORF">BXYJ_LOCUS8713</name>
</gene>
<dbReference type="EMBL" id="CAJFCV020000004">
    <property type="protein sequence ID" value="CAG9115058.1"/>
    <property type="molecule type" value="Genomic_DNA"/>
</dbReference>
<sequence length="1153" mass="128668">MDFYTPYDLIKDVGDSFYEQMQSKKWTERKEPIEKLVGIVDKNPKLVPNDSEYHRLIDELSKILAKDANIIVAALAAQLLTRIARGLGRNFEVHASSVIGICLTRLKEVKASVKEPCCECLDACYETTTFANAIEPIKEALNSKAVGSRLQACEFFKRCFLQIDFQTAKKCSSATKEAVELLCKLALGSDPALRDAAMQALAAFMRAIGKQIAAPLLETVAQDKLKMNKVEEYYENFIVEFPPQQAPPKPAAQQKAAPEAAKKTASSTASQPVAQPVEDDEDDFLTPYDLVPHLTDAFYEGLQSKKWSERKEPLENLSQVVEKNPKLKPNDSEFHRLIDELSKILAKDSNILVTAAAASLLAKIARGLKKNFEVHAPSVIAICFLRLKEVKPTVKEPCTDCLEACYLTTNFAAVVEPIKDALVTKAPGTKLAACEFFKQAMLKMDLQTAKKSSQTTKLVVDQLVKLALGSDPACRDAAMQALAAFMRAVGQQLAVPLLGEVQGDKLKMAKVEEYFNAYVQEYPPVTAAAPPPAQKAPEKKVVRPGQRPNKPRPVEPVEEPPIESRTRTPTPESPIDVQEVYRPEPAFVETPMVRQARSAAAPKMEELGDYLTKSAGVPLESLLKLSYQVPRPNSDHSMKEMLDSAPMEKDNSDPKLVLLDALKALNSTDLVVANGAVVDLFALAQDAIDAKLLAPKTEGIIDPIGFRLTECAELLTSDPSPTQQQDVVNFLKNASNFLLRLLPQKDVAKNINPDLFNKLFRPLFELWSLDNVKSEGKSSIKHVAIQLAENVSPNVVFVWLAQAMLPLLREVGEVEKETGEHDYKKTKPGAEFHLLLQTANKVVEVVREDPQRPLNHLEIHRAFAPLTELALNKSIFSAQSLIRNGVVGVVQRFIQPCVEKAVPAAVRLSSEHPTYSSYAIKCVNAFFNRTIEQQAAKNPEYLTKVLWTSLEKFRDGSKYQEALDTLYLVYKLMKSDESCKKAYQAQWDKCMKHSIFDEVAMDIIQKYDEVLKQNGDFDIHAYVFDKYVDDETKELYQRISNLCRRLRNSPSIFGGQVPSSSGQTGSNGQSVKSNFLKDMKRYSLPLNQSVVEENNENTLQLFKGQKTPQRTDENEFTQDLFKTISKKRPACVQPTVQLEKRTLDFVTRPSIPE</sequence>
<dbReference type="Gene3D" id="1.25.10.10">
    <property type="entry name" value="Leucine-rich Repeat Variant"/>
    <property type="match status" value="2"/>
</dbReference>
<dbReference type="Proteomes" id="UP000095284">
    <property type="component" value="Unplaced"/>
</dbReference>
<dbReference type="InterPro" id="IPR034085">
    <property type="entry name" value="TOG"/>
</dbReference>
<feature type="region of interest" description="Disordered" evidence="4">
    <location>
        <begin position="244"/>
        <end position="281"/>
    </location>
</feature>
<dbReference type="GO" id="GO:0007051">
    <property type="term" value="P:spindle organization"/>
    <property type="evidence" value="ECO:0007669"/>
    <property type="project" value="InterPro"/>
</dbReference>
<feature type="domain" description="TOG" evidence="5">
    <location>
        <begin position="2"/>
        <end position="243"/>
    </location>
</feature>
<keyword evidence="2" id="KW-0963">Cytoplasm</keyword>
<dbReference type="WBParaSite" id="BXY_0042800.1">
    <property type="protein sequence ID" value="BXY_0042800.1"/>
    <property type="gene ID" value="BXY_0042800"/>
</dbReference>
<evidence type="ECO:0000313" key="6">
    <source>
        <dbReference type="EMBL" id="CAD5225774.1"/>
    </source>
</evidence>
<keyword evidence="9" id="KW-1185">Reference proteome</keyword>
<evidence type="ECO:0000256" key="3">
    <source>
        <dbReference type="ARBA" id="ARBA00023212"/>
    </source>
</evidence>
<dbReference type="Proteomes" id="UP000582659">
    <property type="component" value="Unassembled WGS sequence"/>
</dbReference>
<dbReference type="SMR" id="A0A1I7RI99"/>
<dbReference type="GO" id="GO:0046785">
    <property type="term" value="P:microtubule polymerization"/>
    <property type="evidence" value="ECO:0007669"/>
    <property type="project" value="InterPro"/>
</dbReference>
<feature type="domain" description="TOG" evidence="5">
    <location>
        <begin position="283"/>
        <end position="524"/>
    </location>
</feature>
<organism evidence="8 10">
    <name type="scientific">Bursaphelenchus xylophilus</name>
    <name type="common">Pinewood nematode worm</name>
    <name type="synonym">Aphelenchoides xylophilus</name>
    <dbReference type="NCBI Taxonomy" id="6326"/>
    <lineage>
        <taxon>Eukaryota</taxon>
        <taxon>Metazoa</taxon>
        <taxon>Ecdysozoa</taxon>
        <taxon>Nematoda</taxon>
        <taxon>Chromadorea</taxon>
        <taxon>Rhabditida</taxon>
        <taxon>Tylenchina</taxon>
        <taxon>Tylenchomorpha</taxon>
        <taxon>Aphelenchoidea</taxon>
        <taxon>Aphelenchoididae</taxon>
        <taxon>Bursaphelenchus</taxon>
    </lineage>
</organism>
<dbReference type="Pfam" id="PF21041">
    <property type="entry name" value="XMAP215_CLASP_TOG"/>
    <property type="match status" value="2"/>
</dbReference>
<accession>A0A1I7RI99</accession>
<dbReference type="GO" id="GO:0061863">
    <property type="term" value="F:microtubule plus end polymerase"/>
    <property type="evidence" value="ECO:0007669"/>
    <property type="project" value="InterPro"/>
</dbReference>
<comment type="subcellular location">
    <subcellularLocation>
        <location evidence="1">Cytoplasm</location>
        <location evidence="1">Cytoskeleton</location>
    </subcellularLocation>
</comment>
<feature type="compositionally biased region" description="Low complexity" evidence="4">
    <location>
        <begin position="251"/>
        <end position="272"/>
    </location>
</feature>
<dbReference type="InterPro" id="IPR016024">
    <property type="entry name" value="ARM-type_fold"/>
</dbReference>
<dbReference type="GO" id="GO:0005856">
    <property type="term" value="C:cytoskeleton"/>
    <property type="evidence" value="ECO:0007669"/>
    <property type="project" value="UniProtKB-SubCell"/>
</dbReference>
<dbReference type="GO" id="GO:0030951">
    <property type="term" value="P:establishment or maintenance of microtubule cytoskeleton polarity"/>
    <property type="evidence" value="ECO:0007669"/>
    <property type="project" value="InterPro"/>
</dbReference>
<name>A0A1I7RI99_BURXY</name>
<dbReference type="FunFam" id="1.25.10.10:FF:000019">
    <property type="entry name" value="Cytoskeleton-associated protein 5"/>
    <property type="match status" value="2"/>
</dbReference>
<dbReference type="GO" id="GO:0051010">
    <property type="term" value="F:microtubule plus-end binding"/>
    <property type="evidence" value="ECO:0007669"/>
    <property type="project" value="InterPro"/>
</dbReference>
<reference evidence="7" key="2">
    <citation type="submission" date="2020-08" db="EMBL/GenBank/DDBJ databases">
        <authorList>
            <person name="Kikuchi T."/>
        </authorList>
    </citation>
    <scope>NUCLEOTIDE SEQUENCE</scope>
    <source>
        <strain evidence="6">Ka4C1</strain>
    </source>
</reference>
<evidence type="ECO:0000313" key="8">
    <source>
        <dbReference type="Proteomes" id="UP000095284"/>
    </source>
</evidence>
<keyword evidence="3" id="KW-0206">Cytoskeleton</keyword>
<evidence type="ECO:0000313" key="10">
    <source>
        <dbReference type="WBParaSite" id="BXY_0042800.1"/>
    </source>
</evidence>
<evidence type="ECO:0000313" key="7">
    <source>
        <dbReference type="EMBL" id="CAG9115058.1"/>
    </source>
</evidence>
<dbReference type="InterPro" id="IPR011989">
    <property type="entry name" value="ARM-like"/>
</dbReference>